<dbReference type="AlphaFoldDB" id="A0A2L2T3U2"/>
<organism evidence="2 3">
    <name type="scientific">Fusarium venenatum</name>
    <dbReference type="NCBI Taxonomy" id="56646"/>
    <lineage>
        <taxon>Eukaryota</taxon>
        <taxon>Fungi</taxon>
        <taxon>Dikarya</taxon>
        <taxon>Ascomycota</taxon>
        <taxon>Pezizomycotina</taxon>
        <taxon>Sordariomycetes</taxon>
        <taxon>Hypocreomycetidae</taxon>
        <taxon>Hypocreales</taxon>
        <taxon>Nectriaceae</taxon>
        <taxon>Fusarium</taxon>
    </lineage>
</organism>
<proteinExistence type="predicted"/>
<evidence type="ECO:0000256" key="1">
    <source>
        <dbReference type="SAM" id="MobiDB-lite"/>
    </source>
</evidence>
<reference evidence="3" key="1">
    <citation type="submission" date="2014-10" db="EMBL/GenBank/DDBJ databases">
        <authorList>
            <person name="King R."/>
        </authorList>
    </citation>
    <scope>NUCLEOTIDE SEQUENCE [LARGE SCALE GENOMIC DNA]</scope>
    <source>
        <strain evidence="3">A3/5</strain>
    </source>
</reference>
<sequence length="122" mass="13570">MPISSTIRQARYSTKGETTWIQLQALIPAVNRQERSLFPNFLPKPIRIPTIFRRDTYRDEIYESPESHAKLALAPQSSPASASASASAWEAAPFLLAKSVASRTDPRGPGKLDFTCPRDEII</sequence>
<evidence type="ECO:0000313" key="2">
    <source>
        <dbReference type="EMBL" id="CEI64428.1"/>
    </source>
</evidence>
<accession>A0A2L2T3U2</accession>
<dbReference type="EMBL" id="LN649229">
    <property type="protein sequence ID" value="CEI64428.1"/>
    <property type="molecule type" value="Genomic_DNA"/>
</dbReference>
<feature type="region of interest" description="Disordered" evidence="1">
    <location>
        <begin position="103"/>
        <end position="122"/>
    </location>
</feature>
<protein>
    <submittedName>
        <fullName evidence="2">Uncharacterized protein</fullName>
    </submittedName>
</protein>
<feature type="compositionally biased region" description="Basic and acidic residues" evidence="1">
    <location>
        <begin position="104"/>
        <end position="122"/>
    </location>
</feature>
<dbReference type="Proteomes" id="UP000245910">
    <property type="component" value="Chromosome I"/>
</dbReference>
<keyword evidence="3" id="KW-1185">Reference proteome</keyword>
<name>A0A2L2T3U2_9HYPO</name>
<evidence type="ECO:0000313" key="3">
    <source>
        <dbReference type="Proteomes" id="UP000245910"/>
    </source>
</evidence>